<feature type="transmembrane region" description="Helical" evidence="18">
    <location>
        <begin position="87"/>
        <end position="109"/>
    </location>
</feature>
<evidence type="ECO:0000313" key="20">
    <source>
        <dbReference type="EMBL" id="AJW76420.1"/>
    </source>
</evidence>
<feature type="domain" description="NADH:quinone oxidoreductase/Mrp antiporter transmembrane" evidence="19">
    <location>
        <begin position="24"/>
        <end position="281"/>
    </location>
</feature>
<evidence type="ECO:0000256" key="17">
    <source>
        <dbReference type="ARBA" id="ARBA00049551"/>
    </source>
</evidence>
<evidence type="ECO:0000256" key="18">
    <source>
        <dbReference type="RuleBase" id="RU003403"/>
    </source>
</evidence>
<evidence type="ECO:0000256" key="13">
    <source>
        <dbReference type="ARBA" id="ARBA00023027"/>
    </source>
</evidence>
<dbReference type="EMBL" id="KM657340">
    <property type="protein sequence ID" value="AJW76420.1"/>
    <property type="molecule type" value="Genomic_DNA"/>
</dbReference>
<evidence type="ECO:0000256" key="12">
    <source>
        <dbReference type="ARBA" id="ARBA00022989"/>
    </source>
</evidence>
<name>A0A0N7AXU4_9ORTH</name>
<evidence type="ECO:0000256" key="3">
    <source>
        <dbReference type="ARBA" id="ARBA00007012"/>
    </source>
</evidence>
<geneLocation type="mitochondrion" evidence="20"/>
<keyword evidence="12 18" id="KW-1133">Transmembrane helix</keyword>
<feature type="transmembrane region" description="Helical" evidence="18">
    <location>
        <begin position="130"/>
        <end position="158"/>
    </location>
</feature>
<keyword evidence="16 18" id="KW-0472">Membrane</keyword>
<dbReference type="GO" id="GO:0008137">
    <property type="term" value="F:NADH dehydrogenase (ubiquinone) activity"/>
    <property type="evidence" value="ECO:0007669"/>
    <property type="project" value="UniProtKB-EC"/>
</dbReference>
<feature type="transmembrane region" description="Helical" evidence="18">
    <location>
        <begin position="195"/>
        <end position="214"/>
    </location>
</feature>
<comment type="catalytic activity">
    <reaction evidence="17 18">
        <text>a ubiquinone + NADH + 5 H(+)(in) = a ubiquinol + NAD(+) + 4 H(+)(out)</text>
        <dbReference type="Rhea" id="RHEA:29091"/>
        <dbReference type="Rhea" id="RHEA-COMP:9565"/>
        <dbReference type="Rhea" id="RHEA-COMP:9566"/>
        <dbReference type="ChEBI" id="CHEBI:15378"/>
        <dbReference type="ChEBI" id="CHEBI:16389"/>
        <dbReference type="ChEBI" id="CHEBI:17976"/>
        <dbReference type="ChEBI" id="CHEBI:57540"/>
        <dbReference type="ChEBI" id="CHEBI:57945"/>
        <dbReference type="EC" id="7.1.1.2"/>
    </reaction>
</comment>
<dbReference type="Pfam" id="PF00361">
    <property type="entry name" value="Proton_antipo_M"/>
    <property type="match status" value="1"/>
</dbReference>
<keyword evidence="15 18" id="KW-0496">Mitochondrion</keyword>
<dbReference type="PANTHER" id="PTHR46552">
    <property type="entry name" value="NADH-UBIQUINONE OXIDOREDUCTASE CHAIN 2"/>
    <property type="match status" value="1"/>
</dbReference>
<gene>
    <name evidence="20" type="primary">nad2</name>
</gene>
<evidence type="ECO:0000256" key="16">
    <source>
        <dbReference type="ARBA" id="ARBA00023136"/>
    </source>
</evidence>
<evidence type="ECO:0000256" key="2">
    <source>
        <dbReference type="ARBA" id="ARBA00004448"/>
    </source>
</evidence>
<evidence type="ECO:0000256" key="11">
    <source>
        <dbReference type="ARBA" id="ARBA00022982"/>
    </source>
</evidence>
<evidence type="ECO:0000256" key="9">
    <source>
        <dbReference type="ARBA" id="ARBA00022792"/>
    </source>
</evidence>
<dbReference type="AlphaFoldDB" id="A0A0N7AXU4"/>
<evidence type="ECO:0000256" key="4">
    <source>
        <dbReference type="ARBA" id="ARBA00012944"/>
    </source>
</evidence>
<dbReference type="PANTHER" id="PTHR46552:SF1">
    <property type="entry name" value="NADH-UBIQUINONE OXIDOREDUCTASE CHAIN 2"/>
    <property type="match status" value="1"/>
</dbReference>
<dbReference type="InterPro" id="IPR003917">
    <property type="entry name" value="NADH_UbQ_OxRdtase_chain2"/>
</dbReference>
<comment type="function">
    <text evidence="18">Core subunit of the mitochondrial membrane respiratory chain NADH dehydrogenase (Complex I) which catalyzes electron transfer from NADH through the respiratory chain, using ubiquinone as an electron acceptor. Essential for the catalytic activity and assembly of complex I.</text>
</comment>
<evidence type="ECO:0000256" key="5">
    <source>
        <dbReference type="ARBA" id="ARBA00021008"/>
    </source>
</evidence>
<dbReference type="PRINTS" id="PR01436">
    <property type="entry name" value="NADHDHGNASE2"/>
</dbReference>
<proteinExistence type="inferred from homology"/>
<comment type="similarity">
    <text evidence="3 18">Belongs to the complex I subunit 2 family.</text>
</comment>
<feature type="transmembrane region" description="Helical" evidence="18">
    <location>
        <begin position="58"/>
        <end position="75"/>
    </location>
</feature>
<reference evidence="20" key="1">
    <citation type="submission" date="2014-09" db="EMBL/GenBank/DDBJ databases">
        <title>300 million years of diversification: Elucidating the patterns of orthopteran evolution based on comprehensive taxon and gene sampling.</title>
        <authorList>
            <person name="Song H."/>
            <person name="Amedegnato C."/>
            <person name="Cigliano M.M."/>
            <person name="Desutter-Grandcolas L."/>
            <person name="Heads S.W."/>
            <person name="Huang Y."/>
            <person name="Otte D."/>
            <person name="Whiting M.F."/>
        </authorList>
    </citation>
    <scope>NUCLEOTIDE SEQUENCE</scope>
</reference>
<keyword evidence="6" id="KW-0813">Transport</keyword>
<dbReference type="EC" id="7.1.1.2" evidence="4 18"/>
<evidence type="ECO:0000256" key="15">
    <source>
        <dbReference type="ARBA" id="ARBA00023128"/>
    </source>
</evidence>
<dbReference type="InterPro" id="IPR050175">
    <property type="entry name" value="Complex_I_Subunit_2"/>
</dbReference>
<organism evidence="20">
    <name type="scientific">Mirhipipteryx andensis</name>
    <dbReference type="NCBI Taxonomy" id="1564103"/>
    <lineage>
        <taxon>Eukaryota</taxon>
        <taxon>Metazoa</taxon>
        <taxon>Ecdysozoa</taxon>
        <taxon>Arthropoda</taxon>
        <taxon>Hexapoda</taxon>
        <taxon>Insecta</taxon>
        <taxon>Pterygota</taxon>
        <taxon>Neoptera</taxon>
        <taxon>Polyneoptera</taxon>
        <taxon>Orthoptera</taxon>
        <taxon>Caelifera</taxon>
        <taxon>Tridactylidea</taxon>
        <taxon>Tridactyloidea</taxon>
        <taxon>Ripipterygidae</taxon>
        <taxon>Mirhipipteryx</taxon>
    </lineage>
</organism>
<keyword evidence="10 18" id="KW-1278">Translocase</keyword>
<dbReference type="GO" id="GO:0005743">
    <property type="term" value="C:mitochondrial inner membrane"/>
    <property type="evidence" value="ECO:0007669"/>
    <property type="project" value="UniProtKB-SubCell"/>
</dbReference>
<feature type="transmembrane region" description="Helical" evidence="18">
    <location>
        <begin position="7"/>
        <end position="24"/>
    </location>
</feature>
<evidence type="ECO:0000256" key="10">
    <source>
        <dbReference type="ARBA" id="ARBA00022967"/>
    </source>
</evidence>
<evidence type="ECO:0000256" key="6">
    <source>
        <dbReference type="ARBA" id="ARBA00022448"/>
    </source>
</evidence>
<feature type="transmembrane region" description="Helical" evidence="18">
    <location>
        <begin position="320"/>
        <end position="343"/>
    </location>
</feature>
<accession>A0A0N7AXU4</accession>
<evidence type="ECO:0000256" key="14">
    <source>
        <dbReference type="ARBA" id="ARBA00023075"/>
    </source>
</evidence>
<dbReference type="GO" id="GO:0006120">
    <property type="term" value="P:mitochondrial electron transport, NADH to ubiquinone"/>
    <property type="evidence" value="ECO:0007669"/>
    <property type="project" value="InterPro"/>
</dbReference>
<keyword evidence="7 18" id="KW-0679">Respiratory chain</keyword>
<comment type="function">
    <text evidence="1">Core subunit of the mitochondrial membrane respiratory chain NADH dehydrogenase (Complex I) that is believed to belong to the minimal assembly required for catalysis. Complex I functions in the transfer of electrons from NADH to the respiratory chain. The immediate electron acceptor for the enzyme is believed to be ubiquinone.</text>
</comment>
<feature type="transmembrane region" description="Helical" evidence="18">
    <location>
        <begin position="234"/>
        <end position="253"/>
    </location>
</feature>
<protein>
    <recommendedName>
        <fullName evidence="5 18">NADH-ubiquinone oxidoreductase chain 2</fullName>
        <ecNumber evidence="4 18">7.1.1.2</ecNumber>
    </recommendedName>
</protein>
<keyword evidence="13 18" id="KW-0520">NAD</keyword>
<evidence type="ECO:0000256" key="7">
    <source>
        <dbReference type="ARBA" id="ARBA00022660"/>
    </source>
</evidence>
<comment type="subcellular location">
    <subcellularLocation>
        <location evidence="2 18">Mitochondrion inner membrane</location>
        <topology evidence="2 18">Multi-pass membrane protein</topology>
    </subcellularLocation>
</comment>
<dbReference type="InterPro" id="IPR001750">
    <property type="entry name" value="ND/Mrp_TM"/>
</dbReference>
<feature type="transmembrane region" description="Helical" evidence="18">
    <location>
        <begin position="265"/>
        <end position="286"/>
    </location>
</feature>
<evidence type="ECO:0000259" key="19">
    <source>
        <dbReference type="Pfam" id="PF00361"/>
    </source>
</evidence>
<keyword evidence="11 18" id="KW-0249">Electron transport</keyword>
<evidence type="ECO:0000256" key="1">
    <source>
        <dbReference type="ARBA" id="ARBA00003257"/>
    </source>
</evidence>
<sequence>MQLNSTNLVFVLSLIIGSIMSISASSWFGVWMGLEINLLSFIPLIMSKPNVLSTDSSIKYFIIQALASSTLLLFITLNHFPLFPTSFINQALSSAILLKMGAGPFFFWFPEVMEGLSWLNSFTLLTWQKLAPFMVISYCLSLTTFSMIIIILSITSGALGGLNQTSTRKIMAFSSINHMGWMLMAISLSDSLWMIYFMIYSIINLILIWSFYFFNLNMISQLFNYGAHYNLVKLLIMINLLSLGGLPPFMGFFPKWMILQSMLQLNLMILSMVMLIMSIITVFFYLRLAFSSFLISSSTSSFMMASNPATPLHSKWEMSLTVYFTLTMSIMGLSLTSWSIYLYL</sequence>
<keyword evidence="9 18" id="KW-0999">Mitochondrion inner membrane</keyword>
<evidence type="ECO:0000256" key="8">
    <source>
        <dbReference type="ARBA" id="ARBA00022692"/>
    </source>
</evidence>
<keyword evidence="8 18" id="KW-0812">Transmembrane</keyword>
<keyword evidence="14 18" id="KW-0830">Ubiquinone</keyword>